<comment type="subunit">
    <text evidence="4">Heterodimer of a B chain and an A chain linked by two disulfide bonds.</text>
</comment>
<comment type="function">
    <text evidence="1">Insulin decreases blood glucose concentration. It increases cell permeability to monosaccharides, amino acids and fatty acids. It accelerates glycolysis, the pentose phosphate cycle, and glycogen synthesis in liver.</text>
</comment>
<dbReference type="GO" id="GO:0005615">
    <property type="term" value="C:extracellular space"/>
    <property type="evidence" value="ECO:0007669"/>
    <property type="project" value="TreeGrafter"/>
</dbReference>
<evidence type="ECO:0000256" key="12">
    <source>
        <dbReference type="ARBA" id="ARBA00023277"/>
    </source>
</evidence>
<dbReference type="AlphaFoldDB" id="A0AAV6SMK5"/>
<feature type="domain" description="Insulin-like" evidence="15">
    <location>
        <begin position="35"/>
        <end position="118"/>
    </location>
</feature>
<keyword evidence="6 13" id="KW-0964">Secreted</keyword>
<protein>
    <recommendedName>
        <fullName evidence="5">Insulin</fullName>
    </recommendedName>
</protein>
<dbReference type="CDD" id="cd04367">
    <property type="entry name" value="IlGF_insulin_like"/>
    <property type="match status" value="1"/>
</dbReference>
<dbReference type="InterPro" id="IPR004825">
    <property type="entry name" value="Insulin"/>
</dbReference>
<evidence type="ECO:0000313" key="17">
    <source>
        <dbReference type="Proteomes" id="UP000693946"/>
    </source>
</evidence>
<gene>
    <name evidence="16" type="ORF">JOB18_038841</name>
</gene>
<dbReference type="PANTHER" id="PTHR11454">
    <property type="entry name" value="INSULIN/INSULIN GROWTH FACTOR"/>
    <property type="match status" value="1"/>
</dbReference>
<evidence type="ECO:0000313" key="16">
    <source>
        <dbReference type="EMBL" id="KAG7518616.1"/>
    </source>
</evidence>
<evidence type="ECO:0000256" key="2">
    <source>
        <dbReference type="ARBA" id="ARBA00004613"/>
    </source>
</evidence>
<feature type="signal peptide" evidence="14">
    <location>
        <begin position="1"/>
        <end position="31"/>
    </location>
</feature>
<evidence type="ECO:0000256" key="13">
    <source>
        <dbReference type="RuleBase" id="RU000406"/>
    </source>
</evidence>
<reference evidence="16 17" key="1">
    <citation type="journal article" date="2021" name="Sci. Rep.">
        <title>Chromosome anchoring in Senegalese sole (Solea senegalensis) reveals sex-associated markers and genome rearrangements in flatfish.</title>
        <authorList>
            <person name="Guerrero-Cozar I."/>
            <person name="Gomez-Garrido J."/>
            <person name="Berbel C."/>
            <person name="Martinez-Blanch J.F."/>
            <person name="Alioto T."/>
            <person name="Claros M.G."/>
            <person name="Gagnaire P.A."/>
            <person name="Manchado M."/>
        </authorList>
    </citation>
    <scope>NUCLEOTIDE SEQUENCE [LARGE SCALE GENOMIC DNA]</scope>
    <source>
        <strain evidence="16">Sse05_10M</strain>
    </source>
</reference>
<comment type="subcellular location">
    <subcellularLocation>
        <location evidence="2 13">Secreted</location>
    </subcellularLocation>
</comment>
<evidence type="ECO:0000256" key="9">
    <source>
        <dbReference type="ARBA" id="ARBA00022702"/>
    </source>
</evidence>
<organism evidence="16 17">
    <name type="scientific">Solea senegalensis</name>
    <name type="common">Senegalese sole</name>
    <dbReference type="NCBI Taxonomy" id="28829"/>
    <lineage>
        <taxon>Eukaryota</taxon>
        <taxon>Metazoa</taxon>
        <taxon>Chordata</taxon>
        <taxon>Craniata</taxon>
        <taxon>Vertebrata</taxon>
        <taxon>Euteleostomi</taxon>
        <taxon>Actinopterygii</taxon>
        <taxon>Neopterygii</taxon>
        <taxon>Teleostei</taxon>
        <taxon>Neoteleostei</taxon>
        <taxon>Acanthomorphata</taxon>
        <taxon>Carangaria</taxon>
        <taxon>Pleuronectiformes</taxon>
        <taxon>Pleuronectoidei</taxon>
        <taxon>Soleidae</taxon>
        <taxon>Solea</taxon>
    </lineage>
</organism>
<dbReference type="SMART" id="SM00078">
    <property type="entry name" value="IlGF"/>
    <property type="match status" value="1"/>
</dbReference>
<sequence>MAWSGLLPMARVQWSVPVMLLLLLYSRELSSTPARHLCGSQLVDALYSVCGERGFFYGPSRPYKRDLEHLLGFLSKRSRQEQSLWRGLSGHNEPKVKRGIVEQCCNKPCSINHLEGYCN</sequence>
<evidence type="ECO:0000256" key="7">
    <source>
        <dbReference type="ARBA" id="ARBA00022526"/>
    </source>
</evidence>
<evidence type="ECO:0000256" key="6">
    <source>
        <dbReference type="ARBA" id="ARBA00022525"/>
    </source>
</evidence>
<evidence type="ECO:0000256" key="1">
    <source>
        <dbReference type="ARBA" id="ARBA00002985"/>
    </source>
</evidence>
<dbReference type="Pfam" id="PF00049">
    <property type="entry name" value="Insulin"/>
    <property type="match status" value="1"/>
</dbReference>
<evidence type="ECO:0000256" key="5">
    <source>
        <dbReference type="ARBA" id="ARBA00020180"/>
    </source>
</evidence>
<dbReference type="GO" id="GO:0006006">
    <property type="term" value="P:glucose metabolic process"/>
    <property type="evidence" value="ECO:0007669"/>
    <property type="project" value="UniProtKB-KW"/>
</dbReference>
<dbReference type="PANTHER" id="PTHR11454:SF9">
    <property type="entry name" value="INSULIN"/>
    <property type="match status" value="1"/>
</dbReference>
<keyword evidence="7" id="KW-0313">Glucose metabolism</keyword>
<dbReference type="FunFam" id="1.10.100.10:FF:000003">
    <property type="entry name" value="Insulin"/>
    <property type="match status" value="1"/>
</dbReference>
<dbReference type="InterPro" id="IPR016179">
    <property type="entry name" value="Insulin-like"/>
</dbReference>
<evidence type="ECO:0000256" key="8">
    <source>
        <dbReference type="ARBA" id="ARBA00022685"/>
    </source>
</evidence>
<name>A0AAV6SMK5_SOLSE</name>
<dbReference type="PROSITE" id="PS00262">
    <property type="entry name" value="INSULIN"/>
    <property type="match status" value="1"/>
</dbReference>
<keyword evidence="9" id="KW-0372">Hormone</keyword>
<evidence type="ECO:0000256" key="10">
    <source>
        <dbReference type="ARBA" id="ARBA00022729"/>
    </source>
</evidence>
<dbReference type="Proteomes" id="UP000693946">
    <property type="component" value="Linkage Group LG12"/>
</dbReference>
<dbReference type="GO" id="GO:0005179">
    <property type="term" value="F:hormone activity"/>
    <property type="evidence" value="ECO:0007669"/>
    <property type="project" value="UniProtKB-KW"/>
</dbReference>
<comment type="caution">
    <text evidence="16">The sequence shown here is derived from an EMBL/GenBank/DDBJ whole genome shotgun (WGS) entry which is preliminary data.</text>
</comment>
<keyword evidence="8" id="KW-0165">Cleavage on pair of basic residues</keyword>
<evidence type="ECO:0000256" key="4">
    <source>
        <dbReference type="ARBA" id="ARBA00011207"/>
    </source>
</evidence>
<dbReference type="InterPro" id="IPR022353">
    <property type="entry name" value="Insulin_CS"/>
</dbReference>
<keyword evidence="17" id="KW-1185">Reference proteome</keyword>
<evidence type="ECO:0000256" key="3">
    <source>
        <dbReference type="ARBA" id="ARBA00009034"/>
    </source>
</evidence>
<comment type="similarity">
    <text evidence="3 13">Belongs to the insulin family.</text>
</comment>
<evidence type="ECO:0000259" key="15">
    <source>
        <dbReference type="SMART" id="SM00078"/>
    </source>
</evidence>
<dbReference type="EMBL" id="JAGKHQ010000004">
    <property type="protein sequence ID" value="KAG7518616.1"/>
    <property type="molecule type" value="Genomic_DNA"/>
</dbReference>
<accession>A0AAV6SMK5</accession>
<proteinExistence type="inferred from homology"/>
<keyword evidence="12" id="KW-0119">Carbohydrate metabolism</keyword>
<keyword evidence="11" id="KW-1015">Disulfide bond</keyword>
<keyword evidence="10 14" id="KW-0732">Signal</keyword>
<feature type="chain" id="PRO_5043664006" description="Insulin" evidence="14">
    <location>
        <begin position="32"/>
        <end position="119"/>
    </location>
</feature>
<evidence type="ECO:0000256" key="14">
    <source>
        <dbReference type="SAM" id="SignalP"/>
    </source>
</evidence>
<evidence type="ECO:0000256" key="11">
    <source>
        <dbReference type="ARBA" id="ARBA00023157"/>
    </source>
</evidence>